<dbReference type="InterPro" id="IPR039426">
    <property type="entry name" value="TonB-dep_rcpt-like"/>
</dbReference>
<dbReference type="PROSITE" id="PS01156">
    <property type="entry name" value="TONB_DEPENDENT_REC_2"/>
    <property type="match status" value="1"/>
</dbReference>
<evidence type="ECO:0000256" key="4">
    <source>
        <dbReference type="ARBA" id="ARBA00022452"/>
    </source>
</evidence>
<dbReference type="RefSeq" id="WP_007992224.1">
    <property type="nucleotide sequence ID" value="NZ_BAEM01000063.1"/>
</dbReference>
<protein>
    <submittedName>
        <fullName evidence="20">Ferrichrome receptor fcuA</fullName>
    </submittedName>
</protein>
<evidence type="ECO:0000259" key="18">
    <source>
        <dbReference type="Pfam" id="PF00593"/>
    </source>
</evidence>
<evidence type="ECO:0000256" key="15">
    <source>
        <dbReference type="PROSITE-ProRule" id="PRU10144"/>
    </source>
</evidence>
<feature type="domain" description="TonB-dependent receptor-like beta-barrel" evidence="18">
    <location>
        <begin position="285"/>
        <end position="691"/>
    </location>
</feature>
<feature type="short sequence motif" description="TonB C-terminal box" evidence="15">
    <location>
        <begin position="708"/>
        <end position="725"/>
    </location>
</feature>
<proteinExistence type="inferred from homology"/>
<feature type="chain" id="PRO_5043763823" evidence="17">
    <location>
        <begin position="24"/>
        <end position="725"/>
    </location>
</feature>
<evidence type="ECO:0000256" key="5">
    <source>
        <dbReference type="ARBA" id="ARBA00022496"/>
    </source>
</evidence>
<keyword evidence="3 14" id="KW-0813">Transport</keyword>
<dbReference type="AlphaFoldDB" id="A0AAV3V7M0"/>
<evidence type="ECO:0000256" key="11">
    <source>
        <dbReference type="ARBA" id="ARBA00023136"/>
    </source>
</evidence>
<comment type="similarity">
    <text evidence="2 14 16">Belongs to the TonB-dependent receptor family.</text>
</comment>
<evidence type="ECO:0000313" key="20">
    <source>
        <dbReference type="EMBL" id="GAC12558.1"/>
    </source>
</evidence>
<evidence type="ECO:0000256" key="7">
    <source>
        <dbReference type="ARBA" id="ARBA00022729"/>
    </source>
</evidence>
<dbReference type="GO" id="GO:0038023">
    <property type="term" value="F:signaling receptor activity"/>
    <property type="evidence" value="ECO:0007669"/>
    <property type="project" value="InterPro"/>
</dbReference>
<keyword evidence="6 14" id="KW-0812">Transmembrane</keyword>
<feature type="signal peptide" evidence="17">
    <location>
        <begin position="1"/>
        <end position="23"/>
    </location>
</feature>
<dbReference type="NCBIfam" id="TIGR01783">
    <property type="entry name" value="TonB-siderophor"/>
    <property type="match status" value="1"/>
</dbReference>
<feature type="domain" description="TonB-dependent receptor plug" evidence="19">
    <location>
        <begin position="71"/>
        <end position="168"/>
    </location>
</feature>
<evidence type="ECO:0000256" key="13">
    <source>
        <dbReference type="ARBA" id="ARBA00023237"/>
    </source>
</evidence>
<keyword evidence="4 14" id="KW-1134">Transmembrane beta strand</keyword>
<keyword evidence="12 20" id="KW-0675">Receptor</keyword>
<evidence type="ECO:0000256" key="14">
    <source>
        <dbReference type="PROSITE-ProRule" id="PRU01360"/>
    </source>
</evidence>
<keyword evidence="13 14" id="KW-0998">Cell outer membrane</keyword>
<dbReference type="Gene3D" id="2.170.130.10">
    <property type="entry name" value="TonB-dependent receptor, plug domain"/>
    <property type="match status" value="1"/>
</dbReference>
<gene>
    <name evidence="20" type="primary">fcuA</name>
    <name evidence="20" type="ORF">GCHA_4641</name>
</gene>
<keyword evidence="11 14" id="KW-0472">Membrane</keyword>
<keyword evidence="8" id="KW-0408">Iron</keyword>
<dbReference type="InterPro" id="IPR012910">
    <property type="entry name" value="Plug_dom"/>
</dbReference>
<keyword evidence="7 17" id="KW-0732">Signal</keyword>
<accession>A0AAV3V7M0</accession>
<dbReference type="EMBL" id="BAEM01000063">
    <property type="protein sequence ID" value="GAC12558.1"/>
    <property type="molecule type" value="Genomic_DNA"/>
</dbReference>
<dbReference type="GO" id="GO:0015344">
    <property type="term" value="F:siderophore uptake transmembrane transporter activity"/>
    <property type="evidence" value="ECO:0007669"/>
    <property type="project" value="TreeGrafter"/>
</dbReference>
<evidence type="ECO:0000256" key="6">
    <source>
        <dbReference type="ARBA" id="ARBA00022692"/>
    </source>
</evidence>
<dbReference type="Proteomes" id="UP000006320">
    <property type="component" value="Unassembled WGS sequence"/>
</dbReference>
<evidence type="ECO:0000256" key="17">
    <source>
        <dbReference type="SAM" id="SignalP"/>
    </source>
</evidence>
<name>A0AAV3V7M0_9ALTE</name>
<dbReference type="Gene3D" id="2.40.170.20">
    <property type="entry name" value="TonB-dependent receptor, beta-barrel domain"/>
    <property type="match status" value="1"/>
</dbReference>
<evidence type="ECO:0000256" key="16">
    <source>
        <dbReference type="RuleBase" id="RU003357"/>
    </source>
</evidence>
<comment type="subcellular location">
    <subcellularLocation>
        <location evidence="1 14">Cell outer membrane</location>
        <topology evidence="1 14">Multi-pass membrane protein</topology>
    </subcellularLocation>
</comment>
<reference evidence="20 21" key="1">
    <citation type="journal article" date="2017" name="Antonie Van Leeuwenhoek">
        <title>Rhizobium rhizosphaerae sp. nov., a novel species isolated from rice rhizosphere.</title>
        <authorList>
            <person name="Zhao J.J."/>
            <person name="Zhang J."/>
            <person name="Zhang R.J."/>
            <person name="Zhang C.W."/>
            <person name="Yin H.Q."/>
            <person name="Zhang X.X."/>
        </authorList>
    </citation>
    <scope>NUCLEOTIDE SEQUENCE [LARGE SCALE GENOMIC DNA]</scope>
    <source>
        <strain evidence="20 21">S18K6</strain>
    </source>
</reference>
<dbReference type="PANTHER" id="PTHR32552">
    <property type="entry name" value="FERRICHROME IRON RECEPTOR-RELATED"/>
    <property type="match status" value="1"/>
</dbReference>
<dbReference type="InterPro" id="IPR010105">
    <property type="entry name" value="TonB_sidphr_rcpt"/>
</dbReference>
<keyword evidence="10 16" id="KW-0798">TonB box</keyword>
<keyword evidence="5" id="KW-0410">Iron transport</keyword>
<dbReference type="Pfam" id="PF00593">
    <property type="entry name" value="TonB_dep_Rec_b-barrel"/>
    <property type="match status" value="1"/>
</dbReference>
<evidence type="ECO:0000256" key="9">
    <source>
        <dbReference type="ARBA" id="ARBA00023065"/>
    </source>
</evidence>
<dbReference type="PANTHER" id="PTHR32552:SF82">
    <property type="entry name" value="FCUA PROTEIN"/>
    <property type="match status" value="1"/>
</dbReference>
<comment type="caution">
    <text evidence="20">The sequence shown here is derived from an EMBL/GenBank/DDBJ whole genome shotgun (WGS) entry which is preliminary data.</text>
</comment>
<dbReference type="InterPro" id="IPR036942">
    <property type="entry name" value="Beta-barrel_TonB_sf"/>
</dbReference>
<keyword evidence="9" id="KW-0406">Ion transport</keyword>
<dbReference type="PROSITE" id="PS52016">
    <property type="entry name" value="TONB_DEPENDENT_REC_3"/>
    <property type="match status" value="1"/>
</dbReference>
<evidence type="ECO:0000256" key="3">
    <source>
        <dbReference type="ARBA" id="ARBA00022448"/>
    </source>
</evidence>
<evidence type="ECO:0000256" key="8">
    <source>
        <dbReference type="ARBA" id="ARBA00023004"/>
    </source>
</evidence>
<evidence type="ECO:0000256" key="2">
    <source>
        <dbReference type="ARBA" id="ARBA00009810"/>
    </source>
</evidence>
<dbReference type="GO" id="GO:0009279">
    <property type="term" value="C:cell outer membrane"/>
    <property type="evidence" value="ECO:0007669"/>
    <property type="project" value="UniProtKB-SubCell"/>
</dbReference>
<dbReference type="GO" id="GO:0015891">
    <property type="term" value="P:siderophore transport"/>
    <property type="evidence" value="ECO:0007669"/>
    <property type="project" value="InterPro"/>
</dbReference>
<evidence type="ECO:0000313" key="21">
    <source>
        <dbReference type="Proteomes" id="UP000006320"/>
    </source>
</evidence>
<evidence type="ECO:0000256" key="12">
    <source>
        <dbReference type="ARBA" id="ARBA00023170"/>
    </source>
</evidence>
<dbReference type="Pfam" id="PF07715">
    <property type="entry name" value="Plug"/>
    <property type="match status" value="1"/>
</dbReference>
<dbReference type="InterPro" id="IPR010917">
    <property type="entry name" value="TonB_rcpt_CS"/>
</dbReference>
<evidence type="ECO:0000256" key="10">
    <source>
        <dbReference type="ARBA" id="ARBA00023077"/>
    </source>
</evidence>
<organism evidence="20 21">
    <name type="scientific">Paraglaciecola chathamensis S18K6</name>
    <dbReference type="NCBI Taxonomy" id="1127672"/>
    <lineage>
        <taxon>Bacteria</taxon>
        <taxon>Pseudomonadati</taxon>
        <taxon>Pseudomonadota</taxon>
        <taxon>Gammaproteobacteria</taxon>
        <taxon>Alteromonadales</taxon>
        <taxon>Alteromonadaceae</taxon>
        <taxon>Paraglaciecola</taxon>
    </lineage>
</organism>
<evidence type="ECO:0000259" key="19">
    <source>
        <dbReference type="Pfam" id="PF07715"/>
    </source>
</evidence>
<dbReference type="CDD" id="cd01347">
    <property type="entry name" value="ligand_gated_channel"/>
    <property type="match status" value="1"/>
</dbReference>
<dbReference type="InterPro" id="IPR000531">
    <property type="entry name" value="Beta-barrel_TonB"/>
</dbReference>
<sequence length="725" mass="78360">MNLRKVALAVAAGLVCASVPVYAQTEQKTVDETAEVEHITVSASQVNLRDGFAGGQVSRGGRAGILGNLDMMDSPFSSTNFTAEIIREQQAKSVADVLQNDPVVRVAQGFGNFQELYVIRGFPVYSDDMTYNGLYGILPRQYVAAELLERVEVFRGASAFLNGAAPGGSGLGGSVNIVPKRAGEEPLNRLTVGYESQSHIYGAADISRRFGDEEQSTGVRLNLVQRSGETNINNQDRELSVASIGLDHQSEKFRVSFDLGFQDHQVDAPRPAVTPLAEIPEAPEGDVNFAQDWTYTNERQFFGAVRGEYDFTDNISAWAAYGFRSGEEDNIFANPRNAQANGDFSAYRFDNVRNDDVQSGEIGVNIEFTTGTVGHKVIASTSVYSSESENAYAFSDFAGFPGNIYNPVTSEIPDADFFVGGSLADPLVTEKVDLSSIALADMLSFFDGKILVTLGGRFQNIETRAYNYNTGVESSGYDESKFTPVAGVVYKSSDQLSYYANYIEGLLPGEVAPASSGGEVIENSGEIFDPYRAEQIEVGVKYDSGQYGGSLSAFNTSKQTAVVKNNVFTIDGEQQNQGLELSVFGMPTDNLRILGGFTWVDAETTKTQDGVLDGKSAVGVPELQANVNVEWDVTAVPGLTLDARAAYTSSQYASTDNALEVDASNRFDLGARYSFLLGVTDVTVRARVDNVFDNNYWASVGGYPGSNYLVLSEPRTFKLSASVSF</sequence>
<evidence type="ECO:0000256" key="1">
    <source>
        <dbReference type="ARBA" id="ARBA00004571"/>
    </source>
</evidence>
<dbReference type="SUPFAM" id="SSF56935">
    <property type="entry name" value="Porins"/>
    <property type="match status" value="1"/>
</dbReference>
<dbReference type="InterPro" id="IPR037066">
    <property type="entry name" value="Plug_dom_sf"/>
</dbReference>